<dbReference type="CDD" id="cd00102">
    <property type="entry name" value="IPT"/>
    <property type="match status" value="5"/>
</dbReference>
<dbReference type="PANTHER" id="PTHR22625">
    <property type="entry name" value="PLEXIN"/>
    <property type="match status" value="1"/>
</dbReference>
<feature type="domain" description="IPT/TIG" evidence="2">
    <location>
        <begin position="368"/>
        <end position="446"/>
    </location>
</feature>
<organism evidence="3 4">
    <name type="scientific">Streptomyces oryzae</name>
    <dbReference type="NCBI Taxonomy" id="1434886"/>
    <lineage>
        <taxon>Bacteria</taxon>
        <taxon>Bacillati</taxon>
        <taxon>Actinomycetota</taxon>
        <taxon>Actinomycetes</taxon>
        <taxon>Kitasatosporales</taxon>
        <taxon>Streptomycetaceae</taxon>
        <taxon>Streptomyces</taxon>
    </lineage>
</organism>
<comment type="caution">
    <text evidence="3">The sequence shown here is derived from an EMBL/GenBank/DDBJ whole genome shotgun (WGS) entry which is preliminary data.</text>
</comment>
<feature type="domain" description="IPT/TIG" evidence="2">
    <location>
        <begin position="199"/>
        <end position="284"/>
    </location>
</feature>
<feature type="domain" description="IPT/TIG" evidence="2">
    <location>
        <begin position="116"/>
        <end position="197"/>
    </location>
</feature>
<dbReference type="Gene3D" id="2.60.40.10">
    <property type="entry name" value="Immunoglobulins"/>
    <property type="match status" value="5"/>
</dbReference>
<feature type="domain" description="IPT/TIG" evidence="2">
    <location>
        <begin position="286"/>
        <end position="366"/>
    </location>
</feature>
<keyword evidence="4" id="KW-1185">Reference proteome</keyword>
<dbReference type="InterPro" id="IPR014756">
    <property type="entry name" value="Ig_E-set"/>
</dbReference>
<feature type="region of interest" description="Disordered" evidence="1">
    <location>
        <begin position="1"/>
        <end position="25"/>
    </location>
</feature>
<feature type="domain" description="IPT/TIG" evidence="2">
    <location>
        <begin position="32"/>
        <end position="113"/>
    </location>
</feature>
<dbReference type="SMART" id="SM00429">
    <property type="entry name" value="IPT"/>
    <property type="match status" value="5"/>
</dbReference>
<dbReference type="PANTHER" id="PTHR22625:SF70">
    <property type="entry name" value="PLEXIN A, ISOFORM A"/>
    <property type="match status" value="1"/>
</dbReference>
<dbReference type="InterPro" id="IPR031148">
    <property type="entry name" value="Plexin"/>
</dbReference>
<dbReference type="Pfam" id="PF01833">
    <property type="entry name" value="TIG"/>
    <property type="match status" value="5"/>
</dbReference>
<name>A0ABS3XIL1_9ACTN</name>
<gene>
    <name evidence="3" type="ORF">ITI46_25215</name>
</gene>
<reference evidence="3 4" key="1">
    <citation type="submission" date="2020-11" db="EMBL/GenBank/DDBJ databases">
        <title>Streptomyces spirodelae sp. nov., isolated from duckweed.</title>
        <authorList>
            <person name="Saimee Y."/>
            <person name="Duangmal K."/>
        </authorList>
    </citation>
    <scope>NUCLEOTIDE SEQUENCE [LARGE SCALE GENOMIC DNA]</scope>
    <source>
        <strain evidence="3 4">S16-07</strain>
    </source>
</reference>
<accession>A0ABS3XIL1</accession>
<dbReference type="EMBL" id="JADKMA010000155">
    <property type="protein sequence ID" value="MBO8194931.1"/>
    <property type="molecule type" value="Genomic_DNA"/>
</dbReference>
<evidence type="ECO:0000313" key="3">
    <source>
        <dbReference type="EMBL" id="MBO8194931.1"/>
    </source>
</evidence>
<evidence type="ECO:0000256" key="1">
    <source>
        <dbReference type="SAM" id="MobiDB-lite"/>
    </source>
</evidence>
<protein>
    <submittedName>
        <fullName evidence="3">IPT/TIG domain-containing protein</fullName>
    </submittedName>
</protein>
<evidence type="ECO:0000313" key="4">
    <source>
        <dbReference type="Proteomes" id="UP001519064"/>
    </source>
</evidence>
<dbReference type="InterPro" id="IPR002909">
    <property type="entry name" value="IPT_dom"/>
</dbReference>
<dbReference type="SUPFAM" id="SSF81296">
    <property type="entry name" value="E set domains"/>
    <property type="match status" value="5"/>
</dbReference>
<proteinExistence type="predicted"/>
<dbReference type="InterPro" id="IPR013783">
    <property type="entry name" value="Ig-like_fold"/>
</dbReference>
<dbReference type="Proteomes" id="UP001519064">
    <property type="component" value="Unassembled WGS sequence"/>
</dbReference>
<sequence length="453" mass="43225">MFPVAASENHTAAARPYDDPSNPVSFSAAAAGPTLSSVTPSSGSASGGTTVTLVGTGLTGATSVKFGANPATSFTVNSATQITAVTPAGTPGVVPVTVTTTAGTSNPVAFTYVTAGPTLSSVTPSSGSVSGGTTVTLVGTGLTGATSVKFGANPATSFTVNSATQITAVTPAGTPGVVPVTVTTTAGTSNPVAFTYQNSPVVTALSPSNGPTSGGSTVTITGADLTAVTSVKFGETPAASFTVDSATQITAVSPAGTAGGVPVTVTTAAGTSSAGSASAYFFYANPPQLADIAPTAGPAAGGTAVTLTGADLLNATAVLFGGVSSPSFTVESSTRITATAPPGTGYRPVTVVTPGGTSNSMLYAYVSPPTLTGVSPASGTTDAGAQVTLSGTNLSRTTKVSFGAALASFKIISETTLSAVAPAGAAGNVPVTVTTPGGVSNSVTYTRVAPPGI</sequence>
<evidence type="ECO:0000259" key="2">
    <source>
        <dbReference type="SMART" id="SM00429"/>
    </source>
</evidence>